<dbReference type="RefSeq" id="WP_167627289.1">
    <property type="nucleotide sequence ID" value="NZ_BAAAHR010000006.1"/>
</dbReference>
<gene>
    <name evidence="2" type="ORF">FB463_002327</name>
    <name evidence="1" type="ORF">FFA01_09620</name>
</gene>
<dbReference type="Proteomes" id="UP000522688">
    <property type="component" value="Unassembled WGS sequence"/>
</dbReference>
<dbReference type="AlphaFoldDB" id="A0A7W3PJL3"/>
<evidence type="ECO:0000313" key="2">
    <source>
        <dbReference type="EMBL" id="MBA8814061.1"/>
    </source>
</evidence>
<protein>
    <submittedName>
        <fullName evidence="2">Uncharacterized protein</fullName>
    </submittedName>
</protein>
<reference evidence="2 4" key="2">
    <citation type="submission" date="2020-07" db="EMBL/GenBank/DDBJ databases">
        <title>Sequencing the genomes of 1000 actinobacteria strains.</title>
        <authorList>
            <person name="Klenk H.-P."/>
        </authorList>
    </citation>
    <scope>NUCLEOTIDE SEQUENCE [LARGE SCALE GENOMIC DNA]</scope>
    <source>
        <strain evidence="2 4">DSM 10309</strain>
    </source>
</reference>
<comment type="caution">
    <text evidence="2">The sequence shown here is derived from an EMBL/GenBank/DDBJ whole genome shotgun (WGS) entry which is preliminary data.</text>
</comment>
<proteinExistence type="predicted"/>
<reference evidence="1 3" key="1">
    <citation type="submission" date="2019-07" db="EMBL/GenBank/DDBJ databases">
        <title>Whole genome shotgun sequence of Frigoribacterium faeni NBRC 103066.</title>
        <authorList>
            <person name="Hosoyama A."/>
            <person name="Uohara A."/>
            <person name="Ohji S."/>
            <person name="Ichikawa N."/>
        </authorList>
    </citation>
    <scope>NUCLEOTIDE SEQUENCE [LARGE SCALE GENOMIC DNA]</scope>
    <source>
        <strain evidence="1 3">NBRC 103066</strain>
    </source>
</reference>
<dbReference type="EMBL" id="JACGWW010000003">
    <property type="protein sequence ID" value="MBA8814061.1"/>
    <property type="molecule type" value="Genomic_DNA"/>
</dbReference>
<dbReference type="EMBL" id="BJUV01000007">
    <property type="protein sequence ID" value="GEK82653.1"/>
    <property type="molecule type" value="Genomic_DNA"/>
</dbReference>
<organism evidence="2 4">
    <name type="scientific">Frigoribacterium faeni</name>
    <dbReference type="NCBI Taxonomy" id="145483"/>
    <lineage>
        <taxon>Bacteria</taxon>
        <taxon>Bacillati</taxon>
        <taxon>Actinomycetota</taxon>
        <taxon>Actinomycetes</taxon>
        <taxon>Micrococcales</taxon>
        <taxon>Microbacteriaceae</taxon>
        <taxon>Frigoribacterium</taxon>
    </lineage>
</organism>
<dbReference type="Proteomes" id="UP000321154">
    <property type="component" value="Unassembled WGS sequence"/>
</dbReference>
<accession>A0A7W3PJL3</accession>
<keyword evidence="3" id="KW-1185">Reference proteome</keyword>
<evidence type="ECO:0000313" key="1">
    <source>
        <dbReference type="EMBL" id="GEK82653.1"/>
    </source>
</evidence>
<evidence type="ECO:0000313" key="3">
    <source>
        <dbReference type="Proteomes" id="UP000321154"/>
    </source>
</evidence>
<name>A0A7W3PJL3_9MICO</name>
<sequence>MIGDADEDGDWTVMRWLGNATYTATLTQTRNGRQIGGSYSGPTITPAE</sequence>
<evidence type="ECO:0000313" key="4">
    <source>
        <dbReference type="Proteomes" id="UP000522688"/>
    </source>
</evidence>